<feature type="chain" id="PRO_5006867355" evidence="2">
    <location>
        <begin position="23"/>
        <end position="221"/>
    </location>
</feature>
<dbReference type="AlphaFoldDB" id="A0A0V0Q850"/>
<feature type="compositionally biased region" description="Acidic residues" evidence="1">
    <location>
        <begin position="128"/>
        <end position="140"/>
    </location>
</feature>
<gene>
    <name evidence="3" type="ORF">PPERSA_00033</name>
</gene>
<protein>
    <submittedName>
        <fullName evidence="3">Uncharacterized protein</fullName>
    </submittedName>
</protein>
<proteinExistence type="predicted"/>
<evidence type="ECO:0000313" key="3">
    <source>
        <dbReference type="EMBL" id="KRW98374.1"/>
    </source>
</evidence>
<dbReference type="Proteomes" id="UP000054937">
    <property type="component" value="Unassembled WGS sequence"/>
</dbReference>
<organism evidence="3 4">
    <name type="scientific">Pseudocohnilembus persalinus</name>
    <name type="common">Ciliate</name>
    <dbReference type="NCBI Taxonomy" id="266149"/>
    <lineage>
        <taxon>Eukaryota</taxon>
        <taxon>Sar</taxon>
        <taxon>Alveolata</taxon>
        <taxon>Ciliophora</taxon>
        <taxon>Intramacronucleata</taxon>
        <taxon>Oligohymenophorea</taxon>
        <taxon>Scuticociliatia</taxon>
        <taxon>Philasterida</taxon>
        <taxon>Pseudocohnilembidae</taxon>
        <taxon>Pseudocohnilembus</taxon>
    </lineage>
</organism>
<name>A0A0V0Q850_PSEPJ</name>
<accession>A0A0V0Q850</accession>
<feature type="signal peptide" evidence="2">
    <location>
        <begin position="1"/>
        <end position="22"/>
    </location>
</feature>
<dbReference type="InParanoid" id="A0A0V0Q850"/>
<reference evidence="3 4" key="1">
    <citation type="journal article" date="2015" name="Sci. Rep.">
        <title>Genome of the facultative scuticociliatosis pathogen Pseudocohnilembus persalinus provides insight into its virulence through horizontal gene transfer.</title>
        <authorList>
            <person name="Xiong J."/>
            <person name="Wang G."/>
            <person name="Cheng J."/>
            <person name="Tian M."/>
            <person name="Pan X."/>
            <person name="Warren A."/>
            <person name="Jiang C."/>
            <person name="Yuan D."/>
            <person name="Miao W."/>
        </authorList>
    </citation>
    <scope>NUCLEOTIDE SEQUENCE [LARGE SCALE GENOMIC DNA]</scope>
    <source>
        <strain evidence="3">36N120E</strain>
    </source>
</reference>
<feature type="region of interest" description="Disordered" evidence="1">
    <location>
        <begin position="121"/>
        <end position="140"/>
    </location>
</feature>
<dbReference type="EMBL" id="LDAU01000252">
    <property type="protein sequence ID" value="KRW98374.1"/>
    <property type="molecule type" value="Genomic_DNA"/>
</dbReference>
<keyword evidence="4" id="KW-1185">Reference proteome</keyword>
<evidence type="ECO:0000313" key="4">
    <source>
        <dbReference type="Proteomes" id="UP000054937"/>
    </source>
</evidence>
<evidence type="ECO:0000256" key="2">
    <source>
        <dbReference type="SAM" id="SignalP"/>
    </source>
</evidence>
<sequence length="221" mass="25029">MYLKPTITLLIIFHLLIHLISSRSPGEVGECLNERLPTPSTLSEGDDLTYGFALIQEPDCQSLIQFDSSNSDITTDLTLWEAYAKEYAKCHYALSQNNQLSQEQKSEVLILAQCFDDDYDYQSQNQDQDQDDNDQDLDQDFDDEGEQILEEGEQILEEGEQIQEEGEQILEEGEQILDEGESVLEDDLEGDNGSVDSFGLINIFSQNFLGLLFGLCCILNY</sequence>
<comment type="caution">
    <text evidence="3">The sequence shown here is derived from an EMBL/GenBank/DDBJ whole genome shotgun (WGS) entry which is preliminary data.</text>
</comment>
<evidence type="ECO:0000256" key="1">
    <source>
        <dbReference type="SAM" id="MobiDB-lite"/>
    </source>
</evidence>
<keyword evidence="2" id="KW-0732">Signal</keyword>